<reference evidence="2 3" key="1">
    <citation type="journal article" date="2019" name="PLoS ONE">
        <title>Genomic analyses reveal an absence of contemporary introgressive admixture between fin whales and blue whales, despite known hybrids.</title>
        <authorList>
            <person name="Westbury M.V."/>
            <person name="Petersen B."/>
            <person name="Lorenzen E.D."/>
        </authorList>
    </citation>
    <scope>NUCLEOTIDE SEQUENCE [LARGE SCALE GENOMIC DNA]</scope>
    <source>
        <strain evidence="2">FinWhale-01</strain>
    </source>
</reference>
<evidence type="ECO:0000313" key="2">
    <source>
        <dbReference type="EMBL" id="KAB0404771.1"/>
    </source>
</evidence>
<dbReference type="Proteomes" id="UP000437017">
    <property type="component" value="Unassembled WGS sequence"/>
</dbReference>
<protein>
    <submittedName>
        <fullName evidence="2">Uncharacterized protein</fullName>
    </submittedName>
</protein>
<accession>A0A6A1QF86</accession>
<gene>
    <name evidence="2" type="ORF">E2I00_015194</name>
</gene>
<feature type="region of interest" description="Disordered" evidence="1">
    <location>
        <begin position="14"/>
        <end position="63"/>
    </location>
</feature>
<name>A0A6A1QF86_BALPH</name>
<feature type="compositionally biased region" description="Basic and acidic residues" evidence="1">
    <location>
        <begin position="30"/>
        <end position="43"/>
    </location>
</feature>
<dbReference type="AlphaFoldDB" id="A0A6A1QF86"/>
<organism evidence="2 3">
    <name type="scientific">Balaenoptera physalus</name>
    <name type="common">Fin whale</name>
    <name type="synonym">Balaena physalus</name>
    <dbReference type="NCBI Taxonomy" id="9770"/>
    <lineage>
        <taxon>Eukaryota</taxon>
        <taxon>Metazoa</taxon>
        <taxon>Chordata</taxon>
        <taxon>Craniata</taxon>
        <taxon>Vertebrata</taxon>
        <taxon>Euteleostomi</taxon>
        <taxon>Mammalia</taxon>
        <taxon>Eutheria</taxon>
        <taxon>Laurasiatheria</taxon>
        <taxon>Artiodactyla</taxon>
        <taxon>Whippomorpha</taxon>
        <taxon>Cetacea</taxon>
        <taxon>Mysticeti</taxon>
        <taxon>Balaenopteridae</taxon>
        <taxon>Balaenoptera</taxon>
    </lineage>
</organism>
<evidence type="ECO:0000256" key="1">
    <source>
        <dbReference type="SAM" id="MobiDB-lite"/>
    </source>
</evidence>
<proteinExistence type="predicted"/>
<evidence type="ECO:0000313" key="3">
    <source>
        <dbReference type="Proteomes" id="UP000437017"/>
    </source>
</evidence>
<keyword evidence="3" id="KW-1185">Reference proteome</keyword>
<dbReference type="EMBL" id="SGJD01000540">
    <property type="protein sequence ID" value="KAB0404771.1"/>
    <property type="molecule type" value="Genomic_DNA"/>
</dbReference>
<comment type="caution">
    <text evidence="2">The sequence shown here is derived from an EMBL/GenBank/DDBJ whole genome shotgun (WGS) entry which is preliminary data.</text>
</comment>
<sequence length="63" mass="7468">MVYDALDYLEKNEPKPRLQDMACVRRKRRPENSERNSRTERRKSGGLQRPMLVRATRGVKILP</sequence>